<reference evidence="2 3" key="1">
    <citation type="submission" date="2023-07" db="EMBL/GenBank/DDBJ databases">
        <title>Sorghum-associated microbial communities from plants grown in Nebraska, USA.</title>
        <authorList>
            <person name="Schachtman D."/>
        </authorList>
    </citation>
    <scope>NUCLEOTIDE SEQUENCE [LARGE SCALE GENOMIC DNA]</scope>
    <source>
        <strain evidence="2 3">4249</strain>
    </source>
</reference>
<organism evidence="2 3">
    <name type="scientific">Hydrogenophaga palleronii</name>
    <dbReference type="NCBI Taxonomy" id="65655"/>
    <lineage>
        <taxon>Bacteria</taxon>
        <taxon>Pseudomonadati</taxon>
        <taxon>Pseudomonadota</taxon>
        <taxon>Betaproteobacteria</taxon>
        <taxon>Burkholderiales</taxon>
        <taxon>Comamonadaceae</taxon>
        <taxon>Hydrogenophaga</taxon>
    </lineage>
</organism>
<evidence type="ECO:0000313" key="3">
    <source>
        <dbReference type="Proteomes" id="UP001265700"/>
    </source>
</evidence>
<keyword evidence="3" id="KW-1185">Reference proteome</keyword>
<dbReference type="Pfam" id="PF07606">
    <property type="entry name" value="DUF1569"/>
    <property type="match status" value="1"/>
</dbReference>
<dbReference type="PROSITE" id="PS51318">
    <property type="entry name" value="TAT"/>
    <property type="match status" value="1"/>
</dbReference>
<accession>A0ABU1WNG1</accession>
<dbReference type="RefSeq" id="WP_310317025.1">
    <property type="nucleotide sequence ID" value="NZ_JAVDWU010000005.1"/>
</dbReference>
<feature type="signal peptide" evidence="1">
    <location>
        <begin position="1"/>
        <end position="26"/>
    </location>
</feature>
<keyword evidence="1" id="KW-0732">Signal</keyword>
<feature type="chain" id="PRO_5046785401" description="Twin-arginine translocation pathway signal protein" evidence="1">
    <location>
        <begin position="27"/>
        <end position="188"/>
    </location>
</feature>
<dbReference type="InterPro" id="IPR011463">
    <property type="entry name" value="DUF1569"/>
</dbReference>
<sequence length="188" mass="20520">MNPPLGSPRRRHLLLAASAAPVGLLAAGAAGCSQAPANDRRLVFTTLDQALGELDRLTQPEALPPATVWGWGQTLAHCAQSVEYSMTGFPQAKSQVFQRTVGTAAFKVFAWRGRMTHDLGEPIPGAPSLDASNTEEAMDRLKRAVRAFTQWNAPLRPHFAYGELSKSEYEQAHAMHLANHFSAFRQKT</sequence>
<evidence type="ECO:0000313" key="2">
    <source>
        <dbReference type="EMBL" id="MDR7150829.1"/>
    </source>
</evidence>
<gene>
    <name evidence="2" type="ORF">J2W49_002792</name>
</gene>
<proteinExistence type="predicted"/>
<dbReference type="InterPro" id="IPR006311">
    <property type="entry name" value="TAT_signal"/>
</dbReference>
<name>A0ABU1WNG1_9BURK</name>
<dbReference type="EMBL" id="JAVDWU010000005">
    <property type="protein sequence ID" value="MDR7150829.1"/>
    <property type="molecule type" value="Genomic_DNA"/>
</dbReference>
<evidence type="ECO:0000256" key="1">
    <source>
        <dbReference type="SAM" id="SignalP"/>
    </source>
</evidence>
<protein>
    <recommendedName>
        <fullName evidence="4">Twin-arginine translocation pathway signal protein</fullName>
    </recommendedName>
</protein>
<evidence type="ECO:0008006" key="4">
    <source>
        <dbReference type="Google" id="ProtNLM"/>
    </source>
</evidence>
<dbReference type="Proteomes" id="UP001265700">
    <property type="component" value="Unassembled WGS sequence"/>
</dbReference>
<comment type="caution">
    <text evidence="2">The sequence shown here is derived from an EMBL/GenBank/DDBJ whole genome shotgun (WGS) entry which is preliminary data.</text>
</comment>